<dbReference type="Pfam" id="PF03522">
    <property type="entry name" value="SLC12"/>
    <property type="match status" value="2"/>
</dbReference>
<evidence type="ECO:0000256" key="12">
    <source>
        <dbReference type="ARBA" id="ARBA00023180"/>
    </source>
</evidence>
<dbReference type="InterPro" id="IPR004841">
    <property type="entry name" value="AA-permease/SLC12A_dom"/>
</dbReference>
<dbReference type="EMBL" id="CAJPEX010004628">
    <property type="protein sequence ID" value="CAG0923132.1"/>
    <property type="molecule type" value="Genomic_DNA"/>
</dbReference>
<dbReference type="AlphaFoldDB" id="A0A7R9BYQ9"/>
<evidence type="ECO:0000256" key="5">
    <source>
        <dbReference type="ARBA" id="ARBA00022553"/>
    </source>
</evidence>
<dbReference type="GO" id="GO:0007268">
    <property type="term" value="P:chemical synaptic transmission"/>
    <property type="evidence" value="ECO:0007669"/>
    <property type="project" value="TreeGrafter"/>
</dbReference>
<protein>
    <recommendedName>
        <fullName evidence="21">Solute carrier family 12 member 6</fullName>
    </recommendedName>
</protein>
<keyword evidence="8" id="KW-0630">Potassium</keyword>
<feature type="non-terminal residue" evidence="19">
    <location>
        <position position="1"/>
    </location>
</feature>
<evidence type="ECO:0000256" key="2">
    <source>
        <dbReference type="ARBA" id="ARBA00022448"/>
    </source>
</evidence>
<evidence type="ECO:0000256" key="16">
    <source>
        <dbReference type="SAM" id="Phobius"/>
    </source>
</evidence>
<feature type="domain" description="SLC12A transporter C-terminal" evidence="18">
    <location>
        <begin position="668"/>
        <end position="734"/>
    </location>
</feature>
<keyword evidence="3" id="KW-1003">Cell membrane</keyword>
<keyword evidence="20" id="KW-1185">Reference proteome</keyword>
<dbReference type="GO" id="GO:0045202">
    <property type="term" value="C:synapse"/>
    <property type="evidence" value="ECO:0007669"/>
    <property type="project" value="GOC"/>
</dbReference>
<organism evidence="19">
    <name type="scientific">Notodromas monacha</name>
    <dbReference type="NCBI Taxonomy" id="399045"/>
    <lineage>
        <taxon>Eukaryota</taxon>
        <taxon>Metazoa</taxon>
        <taxon>Ecdysozoa</taxon>
        <taxon>Arthropoda</taxon>
        <taxon>Crustacea</taxon>
        <taxon>Oligostraca</taxon>
        <taxon>Ostracoda</taxon>
        <taxon>Podocopa</taxon>
        <taxon>Podocopida</taxon>
        <taxon>Cypridocopina</taxon>
        <taxon>Cypridoidea</taxon>
        <taxon>Cyprididae</taxon>
        <taxon>Notodromas</taxon>
    </lineage>
</organism>
<keyword evidence="10" id="KW-0406">Ion transport</keyword>
<evidence type="ECO:0008006" key="21">
    <source>
        <dbReference type="Google" id="ProtNLM"/>
    </source>
</evidence>
<evidence type="ECO:0000256" key="14">
    <source>
        <dbReference type="ARBA" id="ARBA00046331"/>
    </source>
</evidence>
<evidence type="ECO:0000313" key="19">
    <source>
        <dbReference type="EMBL" id="CAD7282980.1"/>
    </source>
</evidence>
<comment type="catalytic activity">
    <reaction evidence="15">
        <text>K(+)(in) + chloride(in) = K(+)(out) + chloride(out)</text>
        <dbReference type="Rhea" id="RHEA:72427"/>
        <dbReference type="ChEBI" id="CHEBI:17996"/>
        <dbReference type="ChEBI" id="CHEBI:29103"/>
    </reaction>
</comment>
<dbReference type="GO" id="GO:0015379">
    <property type="term" value="F:potassium:chloride symporter activity"/>
    <property type="evidence" value="ECO:0007669"/>
    <property type="project" value="InterPro"/>
</dbReference>
<keyword evidence="6 16" id="KW-0812">Transmembrane</keyword>
<dbReference type="InterPro" id="IPR018491">
    <property type="entry name" value="SLC12_C"/>
</dbReference>
<feature type="domain" description="SLC12A transporter C-terminal" evidence="18">
    <location>
        <begin position="505"/>
        <end position="619"/>
    </location>
</feature>
<keyword evidence="2" id="KW-0813">Transport</keyword>
<dbReference type="PRINTS" id="PR01081">
    <property type="entry name" value="KCLTRNSPORT"/>
</dbReference>
<evidence type="ECO:0000256" key="8">
    <source>
        <dbReference type="ARBA" id="ARBA00022958"/>
    </source>
</evidence>
<evidence type="ECO:0000256" key="4">
    <source>
        <dbReference type="ARBA" id="ARBA00022538"/>
    </source>
</evidence>
<dbReference type="GO" id="GO:1990573">
    <property type="term" value="P:potassium ion import across plasma membrane"/>
    <property type="evidence" value="ECO:0007669"/>
    <property type="project" value="TreeGrafter"/>
</dbReference>
<dbReference type="GO" id="GO:0055075">
    <property type="term" value="P:potassium ion homeostasis"/>
    <property type="evidence" value="ECO:0007669"/>
    <property type="project" value="TreeGrafter"/>
</dbReference>
<dbReference type="GO" id="GO:0055064">
    <property type="term" value="P:chloride ion homeostasis"/>
    <property type="evidence" value="ECO:0007669"/>
    <property type="project" value="TreeGrafter"/>
</dbReference>
<dbReference type="GO" id="GO:0005886">
    <property type="term" value="C:plasma membrane"/>
    <property type="evidence" value="ECO:0007669"/>
    <property type="project" value="UniProtKB-SubCell"/>
</dbReference>
<evidence type="ECO:0000256" key="9">
    <source>
        <dbReference type="ARBA" id="ARBA00022989"/>
    </source>
</evidence>
<dbReference type="PANTHER" id="PTHR11827:SF73">
    <property type="entry name" value="KAZACHOC, ISOFORM G"/>
    <property type="match status" value="1"/>
</dbReference>
<dbReference type="InterPro" id="IPR004842">
    <property type="entry name" value="SLC12A_fam"/>
</dbReference>
<evidence type="ECO:0000313" key="20">
    <source>
        <dbReference type="Proteomes" id="UP000678499"/>
    </source>
</evidence>
<dbReference type="InterPro" id="IPR000076">
    <property type="entry name" value="KCL_cotranspt"/>
</dbReference>
<feature type="transmembrane region" description="Helical" evidence="16">
    <location>
        <begin position="213"/>
        <end position="231"/>
    </location>
</feature>
<dbReference type="Proteomes" id="UP000678499">
    <property type="component" value="Unassembled WGS sequence"/>
</dbReference>
<feature type="transmembrane region" description="Helical" evidence="16">
    <location>
        <begin position="30"/>
        <end position="49"/>
    </location>
</feature>
<evidence type="ECO:0000256" key="13">
    <source>
        <dbReference type="ARBA" id="ARBA00023214"/>
    </source>
</evidence>
<feature type="transmembrane region" description="Helical" evidence="16">
    <location>
        <begin position="374"/>
        <end position="395"/>
    </location>
</feature>
<feature type="domain" description="Amino acid permease/ SLC12A" evidence="17">
    <location>
        <begin position="194"/>
        <end position="488"/>
    </location>
</feature>
<keyword evidence="12" id="KW-0325">Glycoprotein</keyword>
<accession>A0A7R9BYQ9</accession>
<reference evidence="19" key="1">
    <citation type="submission" date="2020-11" db="EMBL/GenBank/DDBJ databases">
        <authorList>
            <person name="Tran Van P."/>
        </authorList>
    </citation>
    <scope>NUCLEOTIDE SEQUENCE</scope>
</reference>
<evidence type="ECO:0000256" key="15">
    <source>
        <dbReference type="ARBA" id="ARBA00047825"/>
    </source>
</evidence>
<dbReference type="GO" id="GO:0006884">
    <property type="term" value="P:cell volume homeostasis"/>
    <property type="evidence" value="ECO:0007669"/>
    <property type="project" value="TreeGrafter"/>
</dbReference>
<evidence type="ECO:0000256" key="1">
    <source>
        <dbReference type="ARBA" id="ARBA00004651"/>
    </source>
</evidence>
<dbReference type="EMBL" id="OA886665">
    <property type="protein sequence ID" value="CAD7282980.1"/>
    <property type="molecule type" value="Genomic_DNA"/>
</dbReference>
<feature type="transmembrane region" description="Helical" evidence="16">
    <location>
        <begin position="674"/>
        <end position="691"/>
    </location>
</feature>
<name>A0A7R9BYQ9_9CRUS</name>
<dbReference type="Gene3D" id="1.20.1740.10">
    <property type="entry name" value="Amino acid/polyamine transporter I"/>
    <property type="match status" value="1"/>
</dbReference>
<evidence type="ECO:0000259" key="17">
    <source>
        <dbReference type="Pfam" id="PF00324"/>
    </source>
</evidence>
<evidence type="ECO:0000256" key="7">
    <source>
        <dbReference type="ARBA" id="ARBA00022847"/>
    </source>
</evidence>
<dbReference type="PANTHER" id="PTHR11827">
    <property type="entry name" value="SOLUTE CARRIER FAMILY 12, CATION COTRANSPORTERS"/>
    <property type="match status" value="1"/>
</dbReference>
<keyword evidence="9 16" id="KW-1133">Transmembrane helix</keyword>
<feature type="transmembrane region" description="Helical" evidence="16">
    <location>
        <begin position="55"/>
        <end position="76"/>
    </location>
</feature>
<evidence type="ECO:0000256" key="10">
    <source>
        <dbReference type="ARBA" id="ARBA00023065"/>
    </source>
</evidence>
<evidence type="ECO:0000256" key="3">
    <source>
        <dbReference type="ARBA" id="ARBA00022475"/>
    </source>
</evidence>
<keyword evidence="11 16" id="KW-0472">Membrane</keyword>
<gene>
    <name evidence="19" type="ORF">NMOB1V02_LOCUS10598</name>
</gene>
<dbReference type="Pfam" id="PF00324">
    <property type="entry name" value="AA_permease"/>
    <property type="match status" value="1"/>
</dbReference>
<comment type="similarity">
    <text evidence="14">Belongs to the SLC12A transporter family. K/Cl co-transporter subfamily.</text>
</comment>
<evidence type="ECO:0000256" key="6">
    <source>
        <dbReference type="ARBA" id="ARBA00022692"/>
    </source>
</evidence>
<feature type="transmembrane region" description="Helical" evidence="16">
    <location>
        <begin position="415"/>
        <end position="442"/>
    </location>
</feature>
<keyword evidence="13" id="KW-0868">Chloride</keyword>
<proteinExistence type="inferred from homology"/>
<evidence type="ECO:0000259" key="18">
    <source>
        <dbReference type="Pfam" id="PF03522"/>
    </source>
</evidence>
<feature type="transmembrane region" description="Helical" evidence="16">
    <location>
        <begin position="624"/>
        <end position="644"/>
    </location>
</feature>
<dbReference type="OrthoDB" id="2020542at2759"/>
<evidence type="ECO:0000256" key="11">
    <source>
        <dbReference type="ARBA" id="ARBA00023136"/>
    </source>
</evidence>
<keyword evidence="7" id="KW-0769">Symport</keyword>
<feature type="transmembrane region" description="Helical" evidence="16">
    <location>
        <begin position="251"/>
        <end position="275"/>
    </location>
</feature>
<comment type="subcellular location">
    <subcellularLocation>
        <location evidence="1">Cell membrane</location>
        <topology evidence="1">Multi-pass membrane protein</topology>
    </subcellularLocation>
</comment>
<keyword evidence="4" id="KW-0633">Potassium transport</keyword>
<sequence>AIEILLLYIFPGMSMFGDIKADMGSRFHNFRIYGTILLLLLTAIIFGGVRLVNRFAGVALACVLISILAVYIGIAINANGSDYLPMCMLGSRILVQEKMLGDPLVQHQGTTGGGCDDDLRRHGPLFEYFCHRRDAVKNETLPCFKYFLDNNVTVGVRQGIRGLGSMALFESMKTSFVENPGQYVTNARDPLEHHYAGEDPENFLVKTDMKTNFIILVGIFFPSVTGIMAGSNRSGDLKDAQKSIPIGTLSAVVTTSAVYLSAVVLLAGSVDNLLLRDKFGESIGGRLVVANLAWPTEWIVLIGSFLSTIGAGIQSLTGAPRLLQAIARDEIIPFLRPFAESAPNGEPRRALFLTWLICQISVLIGNLDNITPLLSCFFLMCYGFVNLACALQTLLKSPNWRPRFKYYHWSLSITGLALCTCIMFMCSWFYALFAIGHAMLIYKYIEFNGAKKEWGDGIRGLALSAARFALLRLEEGLPHTKNWRPQVLVFVKLDANLVPKESKVLAFASQLKAGKGLTMPVSVIEGDFVKRFVNTQAARINLRKVMVEEKLEGFVEVVVAQNVLAGVTGLIQTAGVGGLKPNTVILGWPRSWQSTDKQSWKVFIETIRCVAAAQMALIVPKARAYSYFGAFPLSFIFVNLYIIIDSSFFLSFSGHQGISFYPDSRDRISGNIDVWWIVHDGGLLMLLPFLLRQHKTWENCRMRIFTVAQIEDNSVQMQKEVKRFLYQLRIDASVEIVEMEYADISAYTYERTLVMEQRAQMFTELKLSRNESRLYLEGLVDQHRSHVVFPPPRQPKSNNKVLYHEQGCNNNKLIFNKCIDLNPIFIYFFKQRGF</sequence>
<keyword evidence="5" id="KW-0597">Phosphoprotein</keyword>